<keyword evidence="4" id="KW-1185">Reference proteome</keyword>
<dbReference type="InterPro" id="IPR049163">
    <property type="entry name" value="Pif1-like_2B_dom"/>
</dbReference>
<evidence type="ECO:0000313" key="3">
    <source>
        <dbReference type="EnsemblPlants" id="AES62031"/>
    </source>
</evidence>
<keyword evidence="2" id="KW-0547">Nucleotide-binding</keyword>
<accession>G7I450</accession>
<dbReference type="PaxDb" id="3880-AES62031"/>
<name>G7I450_MEDTR</name>
<dbReference type="STRING" id="3880.G7I450"/>
<dbReference type="SUPFAM" id="SSF52540">
    <property type="entry name" value="P-loop containing nucleoside triphosphate hydrolases"/>
    <property type="match status" value="1"/>
</dbReference>
<reference evidence="2 4" key="1">
    <citation type="journal article" date="2011" name="Nature">
        <title>The Medicago genome provides insight into the evolution of rhizobial symbioses.</title>
        <authorList>
            <person name="Young N.D."/>
            <person name="Debelle F."/>
            <person name="Oldroyd G.E."/>
            <person name="Geurts R."/>
            <person name="Cannon S.B."/>
            <person name="Udvardi M.K."/>
            <person name="Benedito V.A."/>
            <person name="Mayer K.F."/>
            <person name="Gouzy J."/>
            <person name="Schoof H."/>
            <person name="Van de Peer Y."/>
            <person name="Proost S."/>
            <person name="Cook D.R."/>
            <person name="Meyers B.C."/>
            <person name="Spannagl M."/>
            <person name="Cheung F."/>
            <person name="De Mita S."/>
            <person name="Krishnakumar V."/>
            <person name="Gundlach H."/>
            <person name="Zhou S."/>
            <person name="Mudge J."/>
            <person name="Bharti A.K."/>
            <person name="Murray J.D."/>
            <person name="Naoumkina M.A."/>
            <person name="Rosen B."/>
            <person name="Silverstein K.A."/>
            <person name="Tang H."/>
            <person name="Rombauts S."/>
            <person name="Zhao P.X."/>
            <person name="Zhou P."/>
            <person name="Barbe V."/>
            <person name="Bardou P."/>
            <person name="Bechner M."/>
            <person name="Bellec A."/>
            <person name="Berger A."/>
            <person name="Berges H."/>
            <person name="Bidwell S."/>
            <person name="Bisseling T."/>
            <person name="Choisne N."/>
            <person name="Couloux A."/>
            <person name="Denny R."/>
            <person name="Deshpande S."/>
            <person name="Dai X."/>
            <person name="Doyle J.J."/>
            <person name="Dudez A.M."/>
            <person name="Farmer A.D."/>
            <person name="Fouteau S."/>
            <person name="Franken C."/>
            <person name="Gibelin C."/>
            <person name="Gish J."/>
            <person name="Goldstein S."/>
            <person name="Gonzalez A.J."/>
            <person name="Green P.J."/>
            <person name="Hallab A."/>
            <person name="Hartog M."/>
            <person name="Hua A."/>
            <person name="Humphray S.J."/>
            <person name="Jeong D.H."/>
            <person name="Jing Y."/>
            <person name="Jocker A."/>
            <person name="Kenton S.M."/>
            <person name="Kim D.J."/>
            <person name="Klee K."/>
            <person name="Lai H."/>
            <person name="Lang C."/>
            <person name="Lin S."/>
            <person name="Macmil S.L."/>
            <person name="Magdelenat G."/>
            <person name="Matthews L."/>
            <person name="McCorrison J."/>
            <person name="Monaghan E.L."/>
            <person name="Mun J.H."/>
            <person name="Najar F.Z."/>
            <person name="Nicholson C."/>
            <person name="Noirot C."/>
            <person name="O'Bleness M."/>
            <person name="Paule C.R."/>
            <person name="Poulain J."/>
            <person name="Prion F."/>
            <person name="Qin B."/>
            <person name="Qu C."/>
            <person name="Retzel E.F."/>
            <person name="Riddle C."/>
            <person name="Sallet E."/>
            <person name="Samain S."/>
            <person name="Samson N."/>
            <person name="Sanders I."/>
            <person name="Saurat O."/>
            <person name="Scarpelli C."/>
            <person name="Schiex T."/>
            <person name="Segurens B."/>
            <person name="Severin A.J."/>
            <person name="Sherrier D.J."/>
            <person name="Shi R."/>
            <person name="Sims S."/>
            <person name="Singer S.R."/>
            <person name="Sinharoy S."/>
            <person name="Sterck L."/>
            <person name="Viollet A."/>
            <person name="Wang B.B."/>
            <person name="Wang K."/>
            <person name="Wang M."/>
            <person name="Wang X."/>
            <person name="Warfsmann J."/>
            <person name="Weissenbach J."/>
            <person name="White D.D."/>
            <person name="White J.D."/>
            <person name="Wiley G.B."/>
            <person name="Wincker P."/>
            <person name="Xing Y."/>
            <person name="Yang L."/>
            <person name="Yao Z."/>
            <person name="Ying F."/>
            <person name="Zhai J."/>
            <person name="Zhou L."/>
            <person name="Zuber A."/>
            <person name="Denarie J."/>
            <person name="Dixon R.A."/>
            <person name="May G.D."/>
            <person name="Schwartz D.C."/>
            <person name="Rogers J."/>
            <person name="Quetier F."/>
            <person name="Town C.D."/>
            <person name="Roe B.A."/>
        </authorList>
    </citation>
    <scope>NUCLEOTIDE SEQUENCE [LARGE SCALE GENOMIC DNA]</scope>
    <source>
        <strain evidence="2">A17</strain>
        <strain evidence="3 4">cv. Jemalong A17</strain>
    </source>
</reference>
<reference evidence="3" key="3">
    <citation type="submission" date="2015-04" db="UniProtKB">
        <authorList>
            <consortium name="EnsemblPlants"/>
        </authorList>
    </citation>
    <scope>IDENTIFICATION</scope>
    <source>
        <strain evidence="3">cv. Jemalong A17</strain>
    </source>
</reference>
<dbReference type="PANTHER" id="PTHR23274">
    <property type="entry name" value="DNA HELICASE-RELATED"/>
    <property type="match status" value="1"/>
</dbReference>
<organism evidence="2 4">
    <name type="scientific">Medicago truncatula</name>
    <name type="common">Barrel medic</name>
    <name type="synonym">Medicago tribuloides</name>
    <dbReference type="NCBI Taxonomy" id="3880"/>
    <lineage>
        <taxon>Eukaryota</taxon>
        <taxon>Viridiplantae</taxon>
        <taxon>Streptophyta</taxon>
        <taxon>Embryophyta</taxon>
        <taxon>Tracheophyta</taxon>
        <taxon>Spermatophyta</taxon>
        <taxon>Magnoliopsida</taxon>
        <taxon>eudicotyledons</taxon>
        <taxon>Gunneridae</taxon>
        <taxon>Pentapetalae</taxon>
        <taxon>rosids</taxon>
        <taxon>fabids</taxon>
        <taxon>Fabales</taxon>
        <taxon>Fabaceae</taxon>
        <taxon>Papilionoideae</taxon>
        <taxon>50 kb inversion clade</taxon>
        <taxon>NPAAA clade</taxon>
        <taxon>Hologalegina</taxon>
        <taxon>IRL clade</taxon>
        <taxon>Trifolieae</taxon>
        <taxon>Medicago</taxon>
    </lineage>
</organism>
<keyword evidence="2" id="KW-0347">Helicase</keyword>
<dbReference type="Proteomes" id="UP000002051">
    <property type="component" value="Unassembled WGS sequence"/>
</dbReference>
<dbReference type="OMA" id="THYAWAI"/>
<dbReference type="InterPro" id="IPR027417">
    <property type="entry name" value="P-loop_NTPase"/>
</dbReference>
<dbReference type="GO" id="GO:0004386">
    <property type="term" value="F:helicase activity"/>
    <property type="evidence" value="ECO:0007669"/>
    <property type="project" value="UniProtKB-KW"/>
</dbReference>
<gene>
    <name evidence="2" type="ordered locus">MTR_1g092940</name>
</gene>
<reference evidence="2 4" key="2">
    <citation type="journal article" date="2014" name="BMC Genomics">
        <title>An improved genome release (version Mt4.0) for the model legume Medicago truncatula.</title>
        <authorList>
            <person name="Tang H."/>
            <person name="Krishnakumar V."/>
            <person name="Bidwell S."/>
            <person name="Rosen B."/>
            <person name="Chan A."/>
            <person name="Zhou S."/>
            <person name="Gentzbittel L."/>
            <person name="Childs K.L."/>
            <person name="Yandell M."/>
            <person name="Gundlach H."/>
            <person name="Mayer K.F."/>
            <person name="Schwartz D.C."/>
            <person name="Town C.D."/>
        </authorList>
    </citation>
    <scope>GENOME REANNOTATION</scope>
    <source>
        <strain evidence="3 4">cv. Jemalong A17</strain>
    </source>
</reference>
<dbReference type="EMBL" id="CM001217">
    <property type="protein sequence ID" value="AES62031.1"/>
    <property type="molecule type" value="Genomic_DNA"/>
</dbReference>
<dbReference type="eggNOG" id="KOG0987">
    <property type="taxonomic scope" value="Eukaryota"/>
</dbReference>
<dbReference type="PANTHER" id="PTHR23274:SF33">
    <property type="entry name" value="ANIMAL RPA1 DOMAIN PROTEIN"/>
    <property type="match status" value="1"/>
</dbReference>
<keyword evidence="2" id="KW-0378">Hydrolase</keyword>
<evidence type="ECO:0000313" key="4">
    <source>
        <dbReference type="Proteomes" id="UP000002051"/>
    </source>
</evidence>
<feature type="domain" description="DNA helicase Pif1-like 2B" evidence="1">
    <location>
        <begin position="5"/>
        <end position="50"/>
    </location>
</feature>
<dbReference type="Pfam" id="PF21530">
    <property type="entry name" value="Pif1_2B_dom"/>
    <property type="match status" value="1"/>
</dbReference>
<protein>
    <submittedName>
        <fullName evidence="2">PIF1-like helicase</fullName>
    </submittedName>
</protein>
<dbReference type="HOGENOM" id="CLU_001324_4_0_1"/>
<proteinExistence type="predicted"/>
<keyword evidence="2" id="KW-0067">ATP-binding</keyword>
<evidence type="ECO:0000313" key="2">
    <source>
        <dbReference type="EMBL" id="AES62031.1"/>
    </source>
</evidence>
<dbReference type="AlphaFoldDB" id="G7I450"/>
<sequence length="126" mass="14444">MHTPEFLNTIVASGLPNHKLRLKVGVPVMLLRNLDLQNGLCNGTRLIITRMGKYVLEGKEISGSSVGEKIFISRQFPLVVSFAMTINKSQRQSMRHVGLYIYISQHLYFHMDNYMLLSQELHPEKD</sequence>
<dbReference type="EnsemblPlants" id="AES62031">
    <property type="protein sequence ID" value="AES62031"/>
    <property type="gene ID" value="MTR_1g092940"/>
</dbReference>
<evidence type="ECO:0000259" key="1">
    <source>
        <dbReference type="Pfam" id="PF21530"/>
    </source>
</evidence>